<reference evidence="4" key="1">
    <citation type="submission" date="2025-08" db="UniProtKB">
        <authorList>
            <consortium name="RefSeq"/>
        </authorList>
    </citation>
    <scope>IDENTIFICATION</scope>
</reference>
<dbReference type="Proteomes" id="UP000694920">
    <property type="component" value="Unplaced"/>
</dbReference>
<protein>
    <submittedName>
        <fullName evidence="4">DnaJ-like protein 60</fullName>
    </submittedName>
</protein>
<dbReference type="AlphaFoldDB" id="A0AAJ7BJZ7"/>
<evidence type="ECO:0000313" key="3">
    <source>
        <dbReference type="Proteomes" id="UP000694920"/>
    </source>
</evidence>
<dbReference type="PROSITE" id="PS50076">
    <property type="entry name" value="DNAJ_2"/>
    <property type="match status" value="1"/>
</dbReference>
<keyword evidence="1" id="KW-0812">Transmembrane</keyword>
<feature type="domain" description="J" evidence="2">
    <location>
        <begin position="27"/>
        <end position="90"/>
    </location>
</feature>
<dbReference type="SMART" id="SM00271">
    <property type="entry name" value="DnaJ"/>
    <property type="match status" value="1"/>
</dbReference>
<dbReference type="PANTHER" id="PTHR44825:SF1">
    <property type="entry name" value="DNAJ HOMOLOG SUBFAMILY C MEMBER 4"/>
    <property type="match status" value="1"/>
</dbReference>
<dbReference type="RefSeq" id="XP_015587835.1">
    <property type="nucleotide sequence ID" value="XM_015732349.2"/>
</dbReference>
<dbReference type="CDD" id="cd06257">
    <property type="entry name" value="DnaJ"/>
    <property type="match status" value="1"/>
</dbReference>
<dbReference type="InterPro" id="IPR052763">
    <property type="entry name" value="DnaJ_C4"/>
</dbReference>
<accession>A0AAJ7BJZ7</accession>
<name>A0AAJ7BJZ7_CEPCN</name>
<dbReference type="InterPro" id="IPR001623">
    <property type="entry name" value="DnaJ_domain"/>
</dbReference>
<evidence type="ECO:0000313" key="4">
    <source>
        <dbReference type="RefSeq" id="XP_015587835.1"/>
    </source>
</evidence>
<dbReference type="Pfam" id="PF00226">
    <property type="entry name" value="DnaJ"/>
    <property type="match status" value="1"/>
</dbReference>
<sequence length="227" mass="26698">MSQILRTCRPDIFLMCRYYGSQRNQHNYYETLRVSPTSSQKEIREAFIKRSKEIHPDRGDKGSHEEFVKLNEAYNTLGKEHTRLQYDMSNRVNDISSHTGAGAARRPQRVYNRVYTSREEWEIRMTGRPRTARQYDPNNYYGITGIKRVSNLRIALLLFIFSAVGVALQFLAVHRSVTFQRQNLINRSTESEKRLARIHTERAGTLSEQLERFEDRVRQKKGVNPTR</sequence>
<feature type="transmembrane region" description="Helical" evidence="1">
    <location>
        <begin position="154"/>
        <end position="173"/>
    </location>
</feature>
<organism evidence="3 4">
    <name type="scientific">Cephus cinctus</name>
    <name type="common">Wheat stem sawfly</name>
    <dbReference type="NCBI Taxonomy" id="211228"/>
    <lineage>
        <taxon>Eukaryota</taxon>
        <taxon>Metazoa</taxon>
        <taxon>Ecdysozoa</taxon>
        <taxon>Arthropoda</taxon>
        <taxon>Hexapoda</taxon>
        <taxon>Insecta</taxon>
        <taxon>Pterygota</taxon>
        <taxon>Neoptera</taxon>
        <taxon>Endopterygota</taxon>
        <taxon>Hymenoptera</taxon>
        <taxon>Cephoidea</taxon>
        <taxon>Cephidae</taxon>
        <taxon>Cephus</taxon>
    </lineage>
</organism>
<dbReference type="KEGG" id="ccin:107264266"/>
<keyword evidence="3" id="KW-1185">Reference proteome</keyword>
<keyword evidence="1" id="KW-0472">Membrane</keyword>
<dbReference type="SUPFAM" id="SSF46565">
    <property type="entry name" value="Chaperone J-domain"/>
    <property type="match status" value="1"/>
</dbReference>
<gene>
    <name evidence="4" type="primary">LOC107264266</name>
</gene>
<dbReference type="InterPro" id="IPR036869">
    <property type="entry name" value="J_dom_sf"/>
</dbReference>
<evidence type="ECO:0000259" key="2">
    <source>
        <dbReference type="PROSITE" id="PS50076"/>
    </source>
</evidence>
<dbReference type="GeneID" id="107264266"/>
<evidence type="ECO:0000256" key="1">
    <source>
        <dbReference type="SAM" id="Phobius"/>
    </source>
</evidence>
<dbReference type="Gene3D" id="1.10.287.110">
    <property type="entry name" value="DnaJ domain"/>
    <property type="match status" value="1"/>
</dbReference>
<dbReference type="PANTHER" id="PTHR44825">
    <property type="match status" value="1"/>
</dbReference>
<proteinExistence type="predicted"/>
<keyword evidence="1" id="KW-1133">Transmembrane helix</keyword>